<dbReference type="Pfam" id="PF08159">
    <property type="entry name" value="NUC153"/>
    <property type="match status" value="1"/>
</dbReference>
<evidence type="ECO:0000259" key="9">
    <source>
        <dbReference type="Pfam" id="PF23098"/>
    </source>
</evidence>
<dbReference type="InterPro" id="IPR015943">
    <property type="entry name" value="WD40/YVTN_repeat-like_dom_sf"/>
</dbReference>
<dbReference type="SUPFAM" id="SSF50978">
    <property type="entry name" value="WD40 repeat-like"/>
    <property type="match status" value="1"/>
</dbReference>
<dbReference type="GO" id="GO:0000462">
    <property type="term" value="P:maturation of SSU-rRNA from tricistronic rRNA transcript (SSU-rRNA, 5.8S rRNA, LSU-rRNA)"/>
    <property type="evidence" value="ECO:0007669"/>
    <property type="project" value="TreeGrafter"/>
</dbReference>
<evidence type="ECO:0000256" key="2">
    <source>
        <dbReference type="ARBA" id="ARBA00005264"/>
    </source>
</evidence>
<evidence type="ECO:0000256" key="1">
    <source>
        <dbReference type="ARBA" id="ARBA00004604"/>
    </source>
</evidence>
<keyword evidence="5" id="KW-0539">Nucleus</keyword>
<organism evidence="10 11">
    <name type="scientific">Boothiomyces macroporosus</name>
    <dbReference type="NCBI Taxonomy" id="261099"/>
    <lineage>
        <taxon>Eukaryota</taxon>
        <taxon>Fungi</taxon>
        <taxon>Fungi incertae sedis</taxon>
        <taxon>Chytridiomycota</taxon>
        <taxon>Chytridiomycota incertae sedis</taxon>
        <taxon>Chytridiomycetes</taxon>
        <taxon>Rhizophydiales</taxon>
        <taxon>Terramycetaceae</taxon>
        <taxon>Boothiomyces</taxon>
    </lineage>
</organism>
<feature type="domain" description="NUC153" evidence="7">
    <location>
        <begin position="367"/>
        <end position="395"/>
    </location>
</feature>
<name>A0AAD5UKB6_9FUNG</name>
<comment type="caution">
    <text evidence="10">The sequence shown here is derived from an EMBL/GenBank/DDBJ whole genome shotgun (WGS) entry which is preliminary data.</text>
</comment>
<evidence type="ECO:0000256" key="4">
    <source>
        <dbReference type="ARBA" id="ARBA00022737"/>
    </source>
</evidence>
<dbReference type="Gene3D" id="2.130.10.10">
    <property type="entry name" value="YVTN repeat-like/Quinoprotein amine dehydrogenase"/>
    <property type="match status" value="1"/>
</dbReference>
<feature type="domain" description="Nucleolar protein 10-like second" evidence="8">
    <location>
        <begin position="253"/>
        <end position="301"/>
    </location>
</feature>
<dbReference type="InterPro" id="IPR012580">
    <property type="entry name" value="NUC153"/>
</dbReference>
<accession>A0AAD5UKB6</accession>
<dbReference type="Pfam" id="PF23097">
    <property type="entry name" value="NOL10_2nd"/>
    <property type="match status" value="1"/>
</dbReference>
<comment type="similarity">
    <text evidence="2">Belongs to the WD repeat NOL10/ENP2 family.</text>
</comment>
<feature type="compositionally biased region" description="Basic residues" evidence="6">
    <location>
        <begin position="513"/>
        <end position="525"/>
    </location>
</feature>
<dbReference type="InterPro" id="IPR040382">
    <property type="entry name" value="NOL10/Enp2"/>
</dbReference>
<feature type="region of interest" description="Disordered" evidence="6">
    <location>
        <begin position="385"/>
        <end position="422"/>
    </location>
</feature>
<dbReference type="PANTHER" id="PTHR14927:SF0">
    <property type="entry name" value="NUCLEOLAR PROTEIN 10"/>
    <property type="match status" value="1"/>
</dbReference>
<feature type="compositionally biased region" description="Basic and acidic residues" evidence="6">
    <location>
        <begin position="385"/>
        <end position="394"/>
    </location>
</feature>
<keyword evidence="4" id="KW-0677">Repeat</keyword>
<keyword evidence="3" id="KW-0853">WD repeat</keyword>
<proteinExistence type="inferred from homology"/>
<dbReference type="Pfam" id="PF23098">
    <property type="entry name" value="Beta-prop_NOL10_N"/>
    <property type="match status" value="1"/>
</dbReference>
<feature type="domain" description="Nucleolar protein 10-like N-terminal" evidence="9">
    <location>
        <begin position="20"/>
        <end position="252"/>
    </location>
</feature>
<feature type="compositionally biased region" description="Polar residues" evidence="6">
    <location>
        <begin position="483"/>
        <end position="493"/>
    </location>
</feature>
<dbReference type="EMBL" id="JADGKB010000011">
    <property type="protein sequence ID" value="KAJ3260404.1"/>
    <property type="molecule type" value="Genomic_DNA"/>
</dbReference>
<keyword evidence="11" id="KW-1185">Reference proteome</keyword>
<dbReference type="Proteomes" id="UP001210925">
    <property type="component" value="Unassembled WGS sequence"/>
</dbReference>
<dbReference type="GO" id="GO:0032040">
    <property type="term" value="C:small-subunit processome"/>
    <property type="evidence" value="ECO:0007669"/>
    <property type="project" value="TreeGrafter"/>
</dbReference>
<evidence type="ECO:0000259" key="7">
    <source>
        <dbReference type="Pfam" id="PF08159"/>
    </source>
</evidence>
<dbReference type="InterPro" id="IPR056550">
    <property type="entry name" value="NOL10_2nd"/>
</dbReference>
<sequence>MSMKFERHTNCENVTFEFGRDLTYHYPSCDVLIGGASNEVWRLNLEQGRFMAPLETSLPEVNVCKISPAHQLFGFGGSNGKVEFWHPTEKKRIGILDVAEAVVSKIDSSLLDAVPEISSIEFGADGLSFMAGTSTGQIVLYDLRRPTPLIVKDHQYGYPIHSLQFHESGNVISSDTKIVKMWNKNDGAIFTNIEAPNDINHTCVFDDSGLIMLAGEATQIQSYYIPALGTAPKWCSFLDNITEELEENPNTTIYDDYKFVTRKELSNLGLDHLIGTNVLKAYMHGFFVDLRLYEKAKAIANPFEFDEYKKNLVQKKIEEKRASRISAKSKLPKVNSAIAADLLDLTDDSDNEQKKKKKKDTSTIMEDDRFKSMFSDPAFQVDTTSHEYKLHHPSESQTKITKAKYEPVQEDPDSEDSEDQDEIRFAKYKTKKRGPQMYELKDGFNATANDQETIQRENAQEALFEERLEKEAVGPREDVKVGSSGNLSITFNPNKKKKSFDGRERRSADSKRGRGSFRGRGRGKH</sequence>
<dbReference type="InterPro" id="IPR056551">
    <property type="entry name" value="Beta-prop_NOL10_N"/>
</dbReference>
<evidence type="ECO:0000259" key="8">
    <source>
        <dbReference type="Pfam" id="PF23097"/>
    </source>
</evidence>
<feature type="compositionally biased region" description="Basic and acidic residues" evidence="6">
    <location>
        <begin position="499"/>
        <end position="512"/>
    </location>
</feature>
<feature type="compositionally biased region" description="Acidic residues" evidence="6">
    <location>
        <begin position="408"/>
        <end position="421"/>
    </location>
</feature>
<feature type="region of interest" description="Disordered" evidence="6">
    <location>
        <begin position="468"/>
        <end position="525"/>
    </location>
</feature>
<comment type="subcellular location">
    <subcellularLocation>
        <location evidence="1">Nucleus</location>
        <location evidence="1">Nucleolus</location>
    </subcellularLocation>
</comment>
<dbReference type="GO" id="GO:0030686">
    <property type="term" value="C:90S preribosome"/>
    <property type="evidence" value="ECO:0007669"/>
    <property type="project" value="TreeGrafter"/>
</dbReference>
<evidence type="ECO:0000313" key="11">
    <source>
        <dbReference type="Proteomes" id="UP001210925"/>
    </source>
</evidence>
<evidence type="ECO:0000313" key="10">
    <source>
        <dbReference type="EMBL" id="KAJ3260404.1"/>
    </source>
</evidence>
<protein>
    <submittedName>
        <fullName evidence="10">Nucleolar protein 10</fullName>
    </submittedName>
</protein>
<evidence type="ECO:0000256" key="5">
    <source>
        <dbReference type="ARBA" id="ARBA00023242"/>
    </source>
</evidence>
<dbReference type="InterPro" id="IPR036322">
    <property type="entry name" value="WD40_repeat_dom_sf"/>
</dbReference>
<dbReference type="AlphaFoldDB" id="A0AAD5UKB6"/>
<reference evidence="10" key="1">
    <citation type="submission" date="2020-05" db="EMBL/GenBank/DDBJ databases">
        <title>Phylogenomic resolution of chytrid fungi.</title>
        <authorList>
            <person name="Stajich J.E."/>
            <person name="Amses K."/>
            <person name="Simmons R."/>
            <person name="Seto K."/>
            <person name="Myers J."/>
            <person name="Bonds A."/>
            <person name="Quandt C.A."/>
            <person name="Barry K."/>
            <person name="Liu P."/>
            <person name="Grigoriev I."/>
            <person name="Longcore J.E."/>
            <person name="James T.Y."/>
        </authorList>
    </citation>
    <scope>NUCLEOTIDE SEQUENCE</scope>
    <source>
        <strain evidence="10">PLAUS21</strain>
    </source>
</reference>
<dbReference type="PANTHER" id="PTHR14927">
    <property type="entry name" value="NUCLEOLAR PROTEIN 10"/>
    <property type="match status" value="1"/>
</dbReference>
<feature type="compositionally biased region" description="Basic and acidic residues" evidence="6">
    <location>
        <begin position="468"/>
        <end position="480"/>
    </location>
</feature>
<gene>
    <name evidence="10" type="primary">NOL10</name>
    <name evidence="10" type="ORF">HK103_000546</name>
</gene>
<evidence type="ECO:0000256" key="6">
    <source>
        <dbReference type="SAM" id="MobiDB-lite"/>
    </source>
</evidence>
<evidence type="ECO:0000256" key="3">
    <source>
        <dbReference type="ARBA" id="ARBA00022574"/>
    </source>
</evidence>